<feature type="domain" description="3-hydroxyacyl-CoA dehydrogenase C-terminal" evidence="3">
    <location>
        <begin position="187"/>
        <end position="282"/>
    </location>
</feature>
<dbReference type="Pfam" id="PF02737">
    <property type="entry name" value="3HCDH_N"/>
    <property type="match status" value="1"/>
</dbReference>
<dbReference type="SUPFAM" id="SSF51735">
    <property type="entry name" value="NAD(P)-binding Rossmann-fold domains"/>
    <property type="match status" value="1"/>
</dbReference>
<evidence type="ECO:0000259" key="4">
    <source>
        <dbReference type="Pfam" id="PF02737"/>
    </source>
</evidence>
<dbReference type="Gene3D" id="3.40.50.720">
    <property type="entry name" value="NAD(P)-binding Rossmann-like Domain"/>
    <property type="match status" value="1"/>
</dbReference>
<name>A0ABV9H883_9HYPH</name>
<dbReference type="InterPro" id="IPR008927">
    <property type="entry name" value="6-PGluconate_DH-like_C_sf"/>
</dbReference>
<dbReference type="PIRSF" id="PIRSF000105">
    <property type="entry name" value="HCDH"/>
    <property type="match status" value="1"/>
</dbReference>
<comment type="similarity">
    <text evidence="1">Belongs to the 3-hydroxyacyl-CoA dehydrogenase family.</text>
</comment>
<dbReference type="InterPro" id="IPR013328">
    <property type="entry name" value="6PGD_dom2"/>
</dbReference>
<evidence type="ECO:0000256" key="2">
    <source>
        <dbReference type="ARBA" id="ARBA00023002"/>
    </source>
</evidence>
<protein>
    <submittedName>
        <fullName evidence="5">3-hydroxybutyryl-CoA dehydrogenase</fullName>
        <ecNumber evidence="5">1.1.1.157</ecNumber>
    </submittedName>
</protein>
<evidence type="ECO:0000256" key="1">
    <source>
        <dbReference type="ARBA" id="ARBA00009463"/>
    </source>
</evidence>
<feature type="domain" description="3-hydroxyacyl-CoA dehydrogenase NAD binding" evidence="4">
    <location>
        <begin position="5"/>
        <end position="183"/>
    </location>
</feature>
<dbReference type="InterPro" id="IPR006108">
    <property type="entry name" value="3HC_DH_C"/>
</dbReference>
<proteinExistence type="inferred from homology"/>
<dbReference type="GO" id="GO:0008691">
    <property type="term" value="F:3-hydroxybutyryl-CoA dehydrogenase activity"/>
    <property type="evidence" value="ECO:0007669"/>
    <property type="project" value="UniProtKB-EC"/>
</dbReference>
<dbReference type="Pfam" id="PF00725">
    <property type="entry name" value="3HCDH"/>
    <property type="match status" value="1"/>
</dbReference>
<dbReference type="InterPro" id="IPR036291">
    <property type="entry name" value="NAD(P)-bd_dom_sf"/>
</dbReference>
<dbReference type="InterPro" id="IPR006180">
    <property type="entry name" value="3-OHacyl-CoA_DH_CS"/>
</dbReference>
<sequence length="291" mass="31296">MAIKTVGVIGAGQMGGGIAHVCALAGYEVLLHDAAPDRLEKGIATINGNMARQVASGKLQEDERSAALSRIRPAESVQDLAGVDLAIEAATEDETIKRKIFASLCPILNPQAILATNTSSISITRLASTTDRPERFIGIHFMNPVPVMKLVELVRGIATDDETFARAQAFVTSLGKTVTVAEDFPAFIVNRILLPMINEAIYTLYEGVGSVEAIDTAMKLGANHPMGPLQLADFIGLDTCLSIMQVLHDGLADSKYRPCPLLVKYVEAGWLGRKTGRGFYDYRGETPVPTR</sequence>
<dbReference type="InterPro" id="IPR006176">
    <property type="entry name" value="3-OHacyl-CoA_DH_NAD-bd"/>
</dbReference>
<evidence type="ECO:0000259" key="3">
    <source>
        <dbReference type="Pfam" id="PF00725"/>
    </source>
</evidence>
<dbReference type="EC" id="1.1.1.157" evidence="5"/>
<organism evidence="5 6">
    <name type="scientific">Daeguia caeni</name>
    <dbReference type="NCBI Taxonomy" id="439612"/>
    <lineage>
        <taxon>Bacteria</taxon>
        <taxon>Pseudomonadati</taxon>
        <taxon>Pseudomonadota</taxon>
        <taxon>Alphaproteobacteria</taxon>
        <taxon>Hyphomicrobiales</taxon>
        <taxon>Brucellaceae</taxon>
        <taxon>Daeguia</taxon>
    </lineage>
</organism>
<dbReference type="NCBIfam" id="NF004474">
    <property type="entry name" value="PRK05808.1"/>
    <property type="match status" value="1"/>
</dbReference>
<evidence type="ECO:0000313" key="6">
    <source>
        <dbReference type="Proteomes" id="UP001596042"/>
    </source>
</evidence>
<dbReference type="SUPFAM" id="SSF48179">
    <property type="entry name" value="6-phosphogluconate dehydrogenase C-terminal domain-like"/>
    <property type="match status" value="1"/>
</dbReference>
<reference evidence="6" key="1">
    <citation type="journal article" date="2019" name="Int. J. Syst. Evol. Microbiol.">
        <title>The Global Catalogue of Microorganisms (GCM) 10K type strain sequencing project: providing services to taxonomists for standard genome sequencing and annotation.</title>
        <authorList>
            <consortium name="The Broad Institute Genomics Platform"/>
            <consortium name="The Broad Institute Genome Sequencing Center for Infectious Disease"/>
            <person name="Wu L."/>
            <person name="Ma J."/>
        </authorList>
    </citation>
    <scope>NUCLEOTIDE SEQUENCE [LARGE SCALE GENOMIC DNA]</scope>
    <source>
        <strain evidence="6">CGMCC 1.15731</strain>
    </source>
</reference>
<comment type="caution">
    <text evidence="5">The sequence shown here is derived from an EMBL/GenBank/DDBJ whole genome shotgun (WGS) entry which is preliminary data.</text>
</comment>
<dbReference type="PROSITE" id="PS00067">
    <property type="entry name" value="3HCDH"/>
    <property type="match status" value="1"/>
</dbReference>
<accession>A0ABV9H883</accession>
<dbReference type="NCBIfam" id="NF005715">
    <property type="entry name" value="PRK07530.1"/>
    <property type="match status" value="1"/>
</dbReference>
<dbReference type="InterPro" id="IPR022694">
    <property type="entry name" value="3-OHacyl-CoA_DH"/>
</dbReference>
<evidence type="ECO:0000313" key="5">
    <source>
        <dbReference type="EMBL" id="MFC4626567.1"/>
    </source>
</evidence>
<dbReference type="PANTHER" id="PTHR48075">
    <property type="entry name" value="3-HYDROXYACYL-COA DEHYDROGENASE FAMILY PROTEIN"/>
    <property type="match status" value="1"/>
</dbReference>
<gene>
    <name evidence="5" type="ORF">ACFO1V_15365</name>
</gene>
<keyword evidence="6" id="KW-1185">Reference proteome</keyword>
<dbReference type="EMBL" id="JBHSEL010000126">
    <property type="protein sequence ID" value="MFC4626567.1"/>
    <property type="molecule type" value="Genomic_DNA"/>
</dbReference>
<dbReference type="RefSeq" id="WP_374830810.1">
    <property type="nucleotide sequence ID" value="NZ_JBHEEZ010000005.1"/>
</dbReference>
<dbReference type="PANTHER" id="PTHR48075:SF5">
    <property type="entry name" value="3-HYDROXYBUTYRYL-COA DEHYDROGENASE"/>
    <property type="match status" value="1"/>
</dbReference>
<keyword evidence="2 5" id="KW-0560">Oxidoreductase</keyword>
<dbReference type="Proteomes" id="UP001596042">
    <property type="component" value="Unassembled WGS sequence"/>
</dbReference>
<dbReference type="Gene3D" id="1.10.1040.10">
    <property type="entry name" value="N-(1-d-carboxylethyl)-l-norvaline Dehydrogenase, domain 2"/>
    <property type="match status" value="1"/>
</dbReference>